<organism evidence="1 2">
    <name type="scientific">Taxus chinensis</name>
    <name type="common">Chinese yew</name>
    <name type="synonym">Taxus wallichiana var. chinensis</name>
    <dbReference type="NCBI Taxonomy" id="29808"/>
    <lineage>
        <taxon>Eukaryota</taxon>
        <taxon>Viridiplantae</taxon>
        <taxon>Streptophyta</taxon>
        <taxon>Embryophyta</taxon>
        <taxon>Tracheophyta</taxon>
        <taxon>Spermatophyta</taxon>
        <taxon>Pinopsida</taxon>
        <taxon>Pinidae</taxon>
        <taxon>Conifers II</taxon>
        <taxon>Cupressales</taxon>
        <taxon>Taxaceae</taxon>
        <taxon>Taxus</taxon>
    </lineage>
</organism>
<keyword evidence="2" id="KW-1185">Reference proteome</keyword>
<reference evidence="1 2" key="1">
    <citation type="journal article" date="2021" name="Nat. Plants">
        <title>The Taxus genome provides insights into paclitaxel biosynthesis.</title>
        <authorList>
            <person name="Xiong X."/>
            <person name="Gou J."/>
            <person name="Liao Q."/>
            <person name="Li Y."/>
            <person name="Zhou Q."/>
            <person name="Bi G."/>
            <person name="Li C."/>
            <person name="Du R."/>
            <person name="Wang X."/>
            <person name="Sun T."/>
            <person name="Guo L."/>
            <person name="Liang H."/>
            <person name="Lu P."/>
            <person name="Wu Y."/>
            <person name="Zhang Z."/>
            <person name="Ro D.K."/>
            <person name="Shang Y."/>
            <person name="Huang S."/>
            <person name="Yan J."/>
        </authorList>
    </citation>
    <scope>NUCLEOTIDE SEQUENCE [LARGE SCALE GENOMIC DNA]</scope>
    <source>
        <strain evidence="1">Ta-2019</strain>
    </source>
</reference>
<gene>
    <name evidence="1" type="ORF">KI387_013716</name>
</gene>
<dbReference type="EMBL" id="JAHRHJ020000009">
    <property type="protein sequence ID" value="KAH9302133.1"/>
    <property type="molecule type" value="Genomic_DNA"/>
</dbReference>
<protein>
    <submittedName>
        <fullName evidence="1">Uncharacterized protein</fullName>
    </submittedName>
</protein>
<dbReference type="Proteomes" id="UP000824469">
    <property type="component" value="Unassembled WGS sequence"/>
</dbReference>
<proteinExistence type="predicted"/>
<evidence type="ECO:0000313" key="1">
    <source>
        <dbReference type="EMBL" id="KAH9302133.1"/>
    </source>
</evidence>
<comment type="caution">
    <text evidence="1">The sequence shown here is derived from an EMBL/GenBank/DDBJ whole genome shotgun (WGS) entry which is preliminary data.</text>
</comment>
<evidence type="ECO:0000313" key="2">
    <source>
        <dbReference type="Proteomes" id="UP000824469"/>
    </source>
</evidence>
<feature type="non-terminal residue" evidence="1">
    <location>
        <position position="75"/>
    </location>
</feature>
<accession>A0AA38CSI8</accession>
<feature type="non-terminal residue" evidence="1">
    <location>
        <position position="1"/>
    </location>
</feature>
<name>A0AA38CSI8_TAXCH</name>
<dbReference type="AlphaFoldDB" id="A0AA38CSI8"/>
<sequence length="75" mass="8835">INDNRISREAQVLLVYRGYISVTELAMSKVECRLSDPDIPGREFHSLQEPMVKCCLNWIWRSGRYCEYPDPLPFE</sequence>